<dbReference type="EMBL" id="WHUW01000017">
    <property type="protein sequence ID" value="KAF8438187.1"/>
    <property type="molecule type" value="Genomic_DNA"/>
</dbReference>
<dbReference type="InterPro" id="IPR036291">
    <property type="entry name" value="NAD(P)-bd_dom_sf"/>
</dbReference>
<evidence type="ECO:0000313" key="5">
    <source>
        <dbReference type="Proteomes" id="UP001194468"/>
    </source>
</evidence>
<name>A0AAD4BRC1_BOLED</name>
<organism evidence="4 5">
    <name type="scientific">Boletus edulis BED1</name>
    <dbReference type="NCBI Taxonomy" id="1328754"/>
    <lineage>
        <taxon>Eukaryota</taxon>
        <taxon>Fungi</taxon>
        <taxon>Dikarya</taxon>
        <taxon>Basidiomycota</taxon>
        <taxon>Agaricomycotina</taxon>
        <taxon>Agaricomycetes</taxon>
        <taxon>Agaricomycetidae</taxon>
        <taxon>Boletales</taxon>
        <taxon>Boletineae</taxon>
        <taxon>Boletaceae</taxon>
        <taxon>Boletoideae</taxon>
        <taxon>Boletus</taxon>
    </lineage>
</organism>
<dbReference type="PRINTS" id="PR00081">
    <property type="entry name" value="GDHRDH"/>
</dbReference>
<evidence type="ECO:0000256" key="1">
    <source>
        <dbReference type="ARBA" id="ARBA00006484"/>
    </source>
</evidence>
<evidence type="ECO:0000256" key="2">
    <source>
        <dbReference type="ARBA" id="ARBA00022857"/>
    </source>
</evidence>
<dbReference type="Gene3D" id="3.40.50.720">
    <property type="entry name" value="NAD(P)-binding Rossmann-like Domain"/>
    <property type="match status" value="1"/>
</dbReference>
<dbReference type="GO" id="GO:0005737">
    <property type="term" value="C:cytoplasm"/>
    <property type="evidence" value="ECO:0007669"/>
    <property type="project" value="TreeGrafter"/>
</dbReference>
<evidence type="ECO:0000256" key="3">
    <source>
        <dbReference type="ARBA" id="ARBA00023002"/>
    </source>
</evidence>
<sequence>MDIIDEASISRATSEVESMLNSGLNYLINNAGIAKAVNDDTPSTLDPKNLGATITANVVGPTFVTWAFMPLIERGKLQVIANISSSLASIGIDHGGQHSSYSISKAALNILTYKQAKERPDLIPFLVDPGWVKTDMDGSYAQRLSLTRVQLE</sequence>
<evidence type="ECO:0000313" key="4">
    <source>
        <dbReference type="EMBL" id="KAF8438187.1"/>
    </source>
</evidence>
<keyword evidence="3" id="KW-0560">Oxidoreductase</keyword>
<keyword evidence="5" id="KW-1185">Reference proteome</keyword>
<dbReference type="SUPFAM" id="SSF51735">
    <property type="entry name" value="NAD(P)-binding Rossmann-fold domains"/>
    <property type="match status" value="1"/>
</dbReference>
<dbReference type="InterPro" id="IPR002347">
    <property type="entry name" value="SDR_fam"/>
</dbReference>
<dbReference type="Proteomes" id="UP001194468">
    <property type="component" value="Unassembled WGS sequence"/>
</dbReference>
<dbReference type="Pfam" id="PF00106">
    <property type="entry name" value="adh_short"/>
    <property type="match status" value="1"/>
</dbReference>
<comment type="similarity">
    <text evidence="1">Belongs to the short-chain dehydrogenases/reductases (SDR) family.</text>
</comment>
<dbReference type="PANTHER" id="PTHR43544:SF7">
    <property type="entry name" value="NADB-LER2"/>
    <property type="match status" value="1"/>
</dbReference>
<reference evidence="4" key="2">
    <citation type="journal article" date="2020" name="Nat. Commun.">
        <title>Large-scale genome sequencing of mycorrhizal fungi provides insights into the early evolution of symbiotic traits.</title>
        <authorList>
            <person name="Miyauchi S."/>
            <person name="Kiss E."/>
            <person name="Kuo A."/>
            <person name="Drula E."/>
            <person name="Kohler A."/>
            <person name="Sanchez-Garcia M."/>
            <person name="Morin E."/>
            <person name="Andreopoulos B."/>
            <person name="Barry K.W."/>
            <person name="Bonito G."/>
            <person name="Buee M."/>
            <person name="Carver A."/>
            <person name="Chen C."/>
            <person name="Cichocki N."/>
            <person name="Clum A."/>
            <person name="Culley D."/>
            <person name="Crous P.W."/>
            <person name="Fauchery L."/>
            <person name="Girlanda M."/>
            <person name="Hayes R.D."/>
            <person name="Keri Z."/>
            <person name="LaButti K."/>
            <person name="Lipzen A."/>
            <person name="Lombard V."/>
            <person name="Magnuson J."/>
            <person name="Maillard F."/>
            <person name="Murat C."/>
            <person name="Nolan M."/>
            <person name="Ohm R.A."/>
            <person name="Pangilinan J."/>
            <person name="Pereira M.F."/>
            <person name="Perotto S."/>
            <person name="Peter M."/>
            <person name="Pfister S."/>
            <person name="Riley R."/>
            <person name="Sitrit Y."/>
            <person name="Stielow J.B."/>
            <person name="Szollosi G."/>
            <person name="Zifcakova L."/>
            <person name="Stursova M."/>
            <person name="Spatafora J.W."/>
            <person name="Tedersoo L."/>
            <person name="Vaario L.M."/>
            <person name="Yamada A."/>
            <person name="Yan M."/>
            <person name="Wang P."/>
            <person name="Xu J."/>
            <person name="Bruns T."/>
            <person name="Baldrian P."/>
            <person name="Vilgalys R."/>
            <person name="Dunand C."/>
            <person name="Henrissat B."/>
            <person name="Grigoriev I.V."/>
            <person name="Hibbett D."/>
            <person name="Nagy L.G."/>
            <person name="Martin F.M."/>
        </authorList>
    </citation>
    <scope>NUCLEOTIDE SEQUENCE</scope>
    <source>
        <strain evidence="4">BED1</strain>
    </source>
</reference>
<dbReference type="InterPro" id="IPR051468">
    <property type="entry name" value="Fungal_SecMetab_SDRs"/>
</dbReference>
<accession>A0AAD4BRC1</accession>
<dbReference type="AlphaFoldDB" id="A0AAD4BRC1"/>
<reference evidence="4" key="1">
    <citation type="submission" date="2019-10" db="EMBL/GenBank/DDBJ databases">
        <authorList>
            <consortium name="DOE Joint Genome Institute"/>
            <person name="Kuo A."/>
            <person name="Miyauchi S."/>
            <person name="Kiss E."/>
            <person name="Drula E."/>
            <person name="Kohler A."/>
            <person name="Sanchez-Garcia M."/>
            <person name="Andreopoulos B."/>
            <person name="Barry K.W."/>
            <person name="Bonito G."/>
            <person name="Buee M."/>
            <person name="Carver A."/>
            <person name="Chen C."/>
            <person name="Cichocki N."/>
            <person name="Clum A."/>
            <person name="Culley D."/>
            <person name="Crous P.W."/>
            <person name="Fauchery L."/>
            <person name="Girlanda M."/>
            <person name="Hayes R."/>
            <person name="Keri Z."/>
            <person name="LaButti K."/>
            <person name="Lipzen A."/>
            <person name="Lombard V."/>
            <person name="Magnuson J."/>
            <person name="Maillard F."/>
            <person name="Morin E."/>
            <person name="Murat C."/>
            <person name="Nolan M."/>
            <person name="Ohm R."/>
            <person name="Pangilinan J."/>
            <person name="Pereira M."/>
            <person name="Perotto S."/>
            <person name="Peter M."/>
            <person name="Riley R."/>
            <person name="Sitrit Y."/>
            <person name="Stielow B."/>
            <person name="Szollosi G."/>
            <person name="Zifcakova L."/>
            <person name="Stursova M."/>
            <person name="Spatafora J.W."/>
            <person name="Tedersoo L."/>
            <person name="Vaario L.-M."/>
            <person name="Yamada A."/>
            <person name="Yan M."/>
            <person name="Wang P."/>
            <person name="Xu J."/>
            <person name="Bruns T."/>
            <person name="Baldrian P."/>
            <person name="Vilgalys R."/>
            <person name="Henrissat B."/>
            <person name="Grigoriev I.V."/>
            <person name="Hibbett D."/>
            <person name="Nagy L.G."/>
            <person name="Martin F.M."/>
        </authorList>
    </citation>
    <scope>NUCLEOTIDE SEQUENCE</scope>
    <source>
        <strain evidence="4">BED1</strain>
    </source>
</reference>
<dbReference type="PROSITE" id="PS00061">
    <property type="entry name" value="ADH_SHORT"/>
    <property type="match status" value="1"/>
</dbReference>
<dbReference type="GO" id="GO:0016491">
    <property type="term" value="F:oxidoreductase activity"/>
    <property type="evidence" value="ECO:0007669"/>
    <property type="project" value="UniProtKB-KW"/>
</dbReference>
<dbReference type="PANTHER" id="PTHR43544">
    <property type="entry name" value="SHORT-CHAIN DEHYDROGENASE/REDUCTASE"/>
    <property type="match status" value="1"/>
</dbReference>
<dbReference type="PRINTS" id="PR00080">
    <property type="entry name" value="SDRFAMILY"/>
</dbReference>
<gene>
    <name evidence="4" type="ORF">L210DRAFT_2311095</name>
</gene>
<protein>
    <submittedName>
        <fullName evidence="4">Uncharacterized protein</fullName>
    </submittedName>
</protein>
<comment type="caution">
    <text evidence="4">The sequence shown here is derived from an EMBL/GenBank/DDBJ whole genome shotgun (WGS) entry which is preliminary data.</text>
</comment>
<proteinExistence type="inferred from homology"/>
<dbReference type="InterPro" id="IPR020904">
    <property type="entry name" value="Sc_DH/Rdtase_CS"/>
</dbReference>
<keyword evidence="2" id="KW-0521">NADP</keyword>